<dbReference type="EMBL" id="VBQZ03000004">
    <property type="protein sequence ID" value="MXQ80189.1"/>
    <property type="molecule type" value="Genomic_DNA"/>
</dbReference>
<name>A0A6B0QR58_9CETA</name>
<evidence type="ECO:0000313" key="2">
    <source>
        <dbReference type="EMBL" id="MXQ80189.1"/>
    </source>
</evidence>
<protein>
    <submittedName>
        <fullName evidence="2">Uncharacterized protein</fullName>
    </submittedName>
</protein>
<dbReference type="AlphaFoldDB" id="A0A6B0QR58"/>
<proteinExistence type="predicted"/>
<gene>
    <name evidence="2" type="ORF">E5288_WYG006415</name>
</gene>
<dbReference type="Proteomes" id="UP000322234">
    <property type="component" value="Unassembled WGS sequence"/>
</dbReference>
<organism evidence="2 3">
    <name type="scientific">Bos mutus</name>
    <name type="common">wild yak</name>
    <dbReference type="NCBI Taxonomy" id="72004"/>
    <lineage>
        <taxon>Eukaryota</taxon>
        <taxon>Metazoa</taxon>
        <taxon>Chordata</taxon>
        <taxon>Craniata</taxon>
        <taxon>Vertebrata</taxon>
        <taxon>Euteleostomi</taxon>
        <taxon>Mammalia</taxon>
        <taxon>Eutheria</taxon>
        <taxon>Laurasiatheria</taxon>
        <taxon>Artiodactyla</taxon>
        <taxon>Ruminantia</taxon>
        <taxon>Pecora</taxon>
        <taxon>Bovidae</taxon>
        <taxon>Bovinae</taxon>
        <taxon>Bos</taxon>
    </lineage>
</organism>
<accession>A0A6B0QR58</accession>
<evidence type="ECO:0000313" key="3">
    <source>
        <dbReference type="Proteomes" id="UP000322234"/>
    </source>
</evidence>
<reference evidence="2" key="1">
    <citation type="submission" date="2019-10" db="EMBL/GenBank/DDBJ databases">
        <title>The sequence and de novo assembly of the wild yak genome.</title>
        <authorList>
            <person name="Liu Y."/>
        </authorList>
    </citation>
    <scope>NUCLEOTIDE SEQUENCE [LARGE SCALE GENOMIC DNA]</scope>
    <source>
        <strain evidence="2">WY2019</strain>
    </source>
</reference>
<comment type="caution">
    <text evidence="2">The sequence shown here is derived from an EMBL/GenBank/DDBJ whole genome shotgun (WGS) entry which is preliminary data.</text>
</comment>
<sequence length="255" mass="28529">MDEDASVLQERKHSKRPEKTAAILRIKVCCLLENVSSHEDSGGTDVWYEGQLVSRSTIFQTVSLYLQRFTSAASTSFLGSFEFSGLANLHSRHSFCSWRRTREGLKGSRRSPALLEAERVRWGKPGRGDRRLGAAAGSGCRATERTRWPRRENRHTGRQQEGSESEVPLESFYLAPNSEPSAPTGLFSQRLEPRVLSFSKRQQLIASEKPRQRNSTISSLGLFAQPCRSARGASGLFFCFCNANHSYSLVLTLLV</sequence>
<keyword evidence="3" id="KW-1185">Reference proteome</keyword>
<feature type="compositionally biased region" description="Basic and acidic residues" evidence="1">
    <location>
        <begin position="142"/>
        <end position="155"/>
    </location>
</feature>
<evidence type="ECO:0000256" key="1">
    <source>
        <dbReference type="SAM" id="MobiDB-lite"/>
    </source>
</evidence>
<feature type="region of interest" description="Disordered" evidence="1">
    <location>
        <begin position="126"/>
        <end position="166"/>
    </location>
</feature>